<dbReference type="PANTHER" id="PTHR30189">
    <property type="entry name" value="LPS-ASSEMBLY PROTEIN"/>
    <property type="match status" value="1"/>
</dbReference>
<protein>
    <submittedName>
        <fullName evidence="4">Putative organic solvent tolerance protein</fullName>
    </submittedName>
</protein>
<keyword evidence="2" id="KW-0732">Signal</keyword>
<evidence type="ECO:0000259" key="3">
    <source>
        <dbReference type="Pfam" id="PF03968"/>
    </source>
</evidence>
<dbReference type="EMBL" id="AP012342">
    <property type="protein sequence ID" value="BAM06407.1"/>
    <property type="molecule type" value="Genomic_DNA"/>
</dbReference>
<dbReference type="STRING" id="1162668.LFE_0692"/>
<feature type="signal peptide" evidence="2">
    <location>
        <begin position="1"/>
        <end position="28"/>
    </location>
</feature>
<dbReference type="Gene3D" id="2.60.450.10">
    <property type="entry name" value="Lipopolysaccharide (LPS) transport protein A like domain"/>
    <property type="match status" value="1"/>
</dbReference>
<dbReference type="Pfam" id="PF03968">
    <property type="entry name" value="LptD_N"/>
    <property type="match status" value="1"/>
</dbReference>
<feature type="chain" id="PRO_5003628942" evidence="2">
    <location>
        <begin position="29"/>
        <end position="762"/>
    </location>
</feature>
<evidence type="ECO:0000313" key="5">
    <source>
        <dbReference type="Proteomes" id="UP000007382"/>
    </source>
</evidence>
<accession>I0IMA8</accession>
<evidence type="ECO:0000313" key="4">
    <source>
        <dbReference type="EMBL" id="BAM06407.1"/>
    </source>
</evidence>
<name>I0IMA8_LEPFC</name>
<dbReference type="HOGENOM" id="CLU_367926_0_0_0"/>
<organism evidence="4 5">
    <name type="scientific">Leptospirillum ferrooxidans (strain C2-3)</name>
    <dbReference type="NCBI Taxonomy" id="1162668"/>
    <lineage>
        <taxon>Bacteria</taxon>
        <taxon>Pseudomonadati</taxon>
        <taxon>Nitrospirota</taxon>
        <taxon>Nitrospiria</taxon>
        <taxon>Nitrospirales</taxon>
        <taxon>Nitrospiraceae</taxon>
        <taxon>Leptospirillum</taxon>
    </lineage>
</organism>
<dbReference type="InterPro" id="IPR005653">
    <property type="entry name" value="OstA-like_N"/>
</dbReference>
<dbReference type="GO" id="GO:1990351">
    <property type="term" value="C:transporter complex"/>
    <property type="evidence" value="ECO:0007669"/>
    <property type="project" value="TreeGrafter"/>
</dbReference>
<dbReference type="eggNOG" id="COG1452">
    <property type="taxonomic scope" value="Bacteria"/>
</dbReference>
<evidence type="ECO:0000256" key="1">
    <source>
        <dbReference type="ARBA" id="ARBA00023237"/>
    </source>
</evidence>
<keyword evidence="5" id="KW-1185">Reference proteome</keyword>
<dbReference type="PANTHER" id="PTHR30189:SF1">
    <property type="entry name" value="LPS-ASSEMBLY PROTEIN LPTD"/>
    <property type="match status" value="1"/>
</dbReference>
<evidence type="ECO:0000256" key="2">
    <source>
        <dbReference type="SAM" id="SignalP"/>
    </source>
</evidence>
<keyword evidence="1" id="KW-0998">Cell outer membrane</keyword>
<proteinExistence type="predicted"/>
<reference evidence="4 5" key="1">
    <citation type="journal article" date="2012" name="J. Bacteriol.">
        <title>Complete Genome Sequence of Leptospirillum ferrooxidans Strain C2-3, Isolated from a Fresh Volcanic Ash Deposit on the Island of Miyake, Japan.</title>
        <authorList>
            <person name="Fujimura R."/>
            <person name="Sato Y."/>
            <person name="Nishizawa T."/>
            <person name="Oshima K."/>
            <person name="Kim S.-W."/>
            <person name="Hattori M."/>
            <person name="Kamijo T."/>
            <person name="Ohta H."/>
        </authorList>
    </citation>
    <scope>NUCLEOTIDE SEQUENCE [LARGE SCALE GENOMIC DNA]</scope>
    <source>
        <strain evidence="4 5">C2-3</strain>
    </source>
</reference>
<sequence length="762" mass="83096">MRTFFAIRLFVLVCFFSGILLCPVNGNAAGQSAPSQKQSSQDKVVVLADHLRFNRKTHLIHAVGHAYVSRGNISLNADEVIINRETNIVWAAGHVHLRAPKTKMKAKRLRLNLSNGKAHLINGSVDTIQPYTGNGLRAEYTYHITGKVIDKLSSDHYHVVSGNVTTCDCLPDTTPSWMMQTGSADLYLGDHFDSSNDVLHIKGLPAIYLPYFSFPVVSRKTGLLMPFGNYNSIQGLVFQDSLFWDLDPSYDLMLTVDDMSNFGVGEGLTYRQSFSQNQNLLLSYSQQAVNDPSLGLRTNITQTMDLYNYSGQDFNLMGNINFVSAQDFYQLMSVGSTASFNPQMMSSIYANYYQDNSEVNLIGVYNEDIFPGPNTTVSKLPQGDLAIMDYRLGETPFYFSSFLSGVDFMAGPILMQRGLLFPHLSGSFSLGDGAVEISPHGGVLQSFYSEGNGSPSPYSQTVPNGGIAIRSAIEKDFVLPSYLGGGTITHQIVFNGDYEYSPQNNESAIIQNGWTDNIPGLNAAYYGITNRFFYDGQSGTSEILSFKIAQEAIIDSYSTNTSPTFYGGTTLSNPFSNLPGPLSPILLEGHLLPSDPVSFYGEAFYDATSKVFPTEDLSMIFNQAAVMPEAINFLFQIGETSYRAGTVPMVGNYFTPLAITEGYSQPTNATFLVPSIGVSTKLGLYGSVAYYDDLDPGPSGGIQMEVLSAGYQGSCWSFGLMYSLVIEPAPLPVQTTYGFSLTLNGIAGIGQLISPVMPPPVP</sequence>
<feature type="domain" description="Organic solvent tolerance-like N-terminal" evidence="3">
    <location>
        <begin position="46"/>
        <end position="140"/>
    </location>
</feature>
<dbReference type="PATRIC" id="fig|1162668.3.peg.800"/>
<dbReference type="GO" id="GO:0009279">
    <property type="term" value="C:cell outer membrane"/>
    <property type="evidence" value="ECO:0007669"/>
    <property type="project" value="TreeGrafter"/>
</dbReference>
<dbReference type="Proteomes" id="UP000007382">
    <property type="component" value="Chromosome"/>
</dbReference>
<dbReference type="RefSeq" id="WP_014448899.1">
    <property type="nucleotide sequence ID" value="NC_017094.1"/>
</dbReference>
<dbReference type="AlphaFoldDB" id="I0IMA8"/>
<dbReference type="OrthoDB" id="9760225at2"/>
<keyword evidence="1" id="KW-0472">Membrane</keyword>
<reference evidence="5" key="2">
    <citation type="submission" date="2012-03" db="EMBL/GenBank/DDBJ databases">
        <title>The complete genome sequence of the pioneer microbe on fresh volcanic deposit, Leptospirillum ferrooxidans strain C2-3.</title>
        <authorList>
            <person name="Fujimura R."/>
            <person name="Sato Y."/>
            <person name="Nishizawa T."/>
            <person name="Nanba K."/>
            <person name="Oshima K."/>
            <person name="Hattori M."/>
            <person name="Kamijo T."/>
            <person name="Ohta H."/>
        </authorList>
    </citation>
    <scope>NUCLEOTIDE SEQUENCE [LARGE SCALE GENOMIC DNA]</scope>
    <source>
        <strain evidence="5">C2-3</strain>
    </source>
</reference>
<gene>
    <name evidence="4" type="primary">ostA</name>
    <name evidence="4" type="ordered locus">LFE_0692</name>
</gene>
<dbReference type="InterPro" id="IPR050218">
    <property type="entry name" value="LptD"/>
</dbReference>
<dbReference type="KEGG" id="lfc:LFE_0692"/>